<comment type="caution">
    <text evidence="6">The sequence shown here is derived from an EMBL/GenBank/DDBJ whole genome shotgun (WGS) entry which is preliminary data.</text>
</comment>
<organism evidence="6 7">
    <name type="scientific">Symbiochloris irregularis</name>
    <dbReference type="NCBI Taxonomy" id="706552"/>
    <lineage>
        <taxon>Eukaryota</taxon>
        <taxon>Viridiplantae</taxon>
        <taxon>Chlorophyta</taxon>
        <taxon>core chlorophytes</taxon>
        <taxon>Trebouxiophyceae</taxon>
        <taxon>Trebouxiales</taxon>
        <taxon>Trebouxiaceae</taxon>
        <taxon>Symbiochloris</taxon>
    </lineage>
</organism>
<evidence type="ECO:0000313" key="6">
    <source>
        <dbReference type="EMBL" id="KAK9805103.1"/>
    </source>
</evidence>
<keyword evidence="7" id="KW-1185">Reference proteome</keyword>
<dbReference type="EMBL" id="JALJOQ010000045">
    <property type="protein sequence ID" value="KAK9805103.1"/>
    <property type="molecule type" value="Genomic_DNA"/>
</dbReference>
<evidence type="ECO:0000313" key="7">
    <source>
        <dbReference type="Proteomes" id="UP001465755"/>
    </source>
</evidence>
<evidence type="ECO:0000256" key="2">
    <source>
        <dbReference type="ARBA" id="ARBA00010271"/>
    </source>
</evidence>
<dbReference type="Proteomes" id="UP001465755">
    <property type="component" value="Unassembled WGS sequence"/>
</dbReference>
<sequence>MFKKLSPHLLLWTCSALVLLLKYVEAQHSPTGSHEQGALEVQIYIYDLPANFQNLSTLEPHAQSAYNSFLYGAEKRLPEALHEAGYVTTNASQAKFFLVPIWLYAVREHASLQLPAGSPLRPERQALSTTISHISARYPFWSASQGTDHIWTLTNDQGFCGFARNEETLDEIQNSTILTHWGLQTTEVDCGLKERLSSFNHCPDRAKKAGRAEHLTCFDPHKDVVISTTAWDNFEYLPIRDSEHHGTDQQQVASQQRRRLHADDDLITLEAISAKKEHTLFFVGSLRTWATEYSHGVRQTVVALFNDNPGFYLNRMPLSHADMAKEMGRSHFCLATSGAGWGVRLKLAVMTGCIPLVIQDDVQMPFETVLPYKDFALRLPQHAVHDLPRILEELLQKQPQRVQEMRSAATHALE</sequence>
<reference evidence="6 7" key="1">
    <citation type="journal article" date="2024" name="Nat. Commun.">
        <title>Phylogenomics reveals the evolutionary origins of lichenization in chlorophyte algae.</title>
        <authorList>
            <person name="Puginier C."/>
            <person name="Libourel C."/>
            <person name="Otte J."/>
            <person name="Skaloud P."/>
            <person name="Haon M."/>
            <person name="Grisel S."/>
            <person name="Petersen M."/>
            <person name="Berrin J.G."/>
            <person name="Delaux P.M."/>
            <person name="Dal Grande F."/>
            <person name="Keller J."/>
        </authorList>
    </citation>
    <scope>NUCLEOTIDE SEQUENCE [LARGE SCALE GENOMIC DNA]</scope>
    <source>
        <strain evidence="6 7">SAG 2036</strain>
    </source>
</reference>
<evidence type="ECO:0000259" key="5">
    <source>
        <dbReference type="Pfam" id="PF03016"/>
    </source>
</evidence>
<evidence type="ECO:0000256" key="3">
    <source>
        <dbReference type="ARBA" id="ARBA00023034"/>
    </source>
</evidence>
<dbReference type="PANTHER" id="PTHR11062:SF281">
    <property type="entry name" value="EXOSTOSIN-LIKE 2"/>
    <property type="match status" value="1"/>
</dbReference>
<name>A0AAW1PAL8_9CHLO</name>
<dbReference type="GO" id="GO:0000139">
    <property type="term" value="C:Golgi membrane"/>
    <property type="evidence" value="ECO:0007669"/>
    <property type="project" value="UniProtKB-SubCell"/>
</dbReference>
<feature type="domain" description="Exostosin GT47" evidence="5">
    <location>
        <begin position="41"/>
        <end position="394"/>
    </location>
</feature>
<feature type="signal peptide" evidence="4">
    <location>
        <begin position="1"/>
        <end position="26"/>
    </location>
</feature>
<accession>A0AAW1PAL8</accession>
<feature type="chain" id="PRO_5043878440" description="Exostosin GT47 domain-containing protein" evidence="4">
    <location>
        <begin position="27"/>
        <end position="414"/>
    </location>
</feature>
<protein>
    <recommendedName>
        <fullName evidence="5">Exostosin GT47 domain-containing protein</fullName>
    </recommendedName>
</protein>
<evidence type="ECO:0000256" key="1">
    <source>
        <dbReference type="ARBA" id="ARBA00004323"/>
    </source>
</evidence>
<dbReference type="InterPro" id="IPR004263">
    <property type="entry name" value="Exostosin"/>
</dbReference>
<comment type="similarity">
    <text evidence="2">Belongs to the glycosyltransferase 47 family.</text>
</comment>
<keyword evidence="4" id="KW-0732">Signal</keyword>
<dbReference type="InterPro" id="IPR040911">
    <property type="entry name" value="Exostosin_GT47"/>
</dbReference>
<dbReference type="PANTHER" id="PTHR11062">
    <property type="entry name" value="EXOSTOSIN HEPARAN SULFATE GLYCOSYLTRANSFERASE -RELATED"/>
    <property type="match status" value="1"/>
</dbReference>
<dbReference type="Pfam" id="PF03016">
    <property type="entry name" value="Exostosin_GT47"/>
    <property type="match status" value="1"/>
</dbReference>
<proteinExistence type="inferred from homology"/>
<evidence type="ECO:0000256" key="4">
    <source>
        <dbReference type="SAM" id="SignalP"/>
    </source>
</evidence>
<dbReference type="AlphaFoldDB" id="A0AAW1PAL8"/>
<dbReference type="GO" id="GO:0016757">
    <property type="term" value="F:glycosyltransferase activity"/>
    <property type="evidence" value="ECO:0007669"/>
    <property type="project" value="InterPro"/>
</dbReference>
<keyword evidence="3" id="KW-0333">Golgi apparatus</keyword>
<gene>
    <name evidence="6" type="ORF">WJX73_008096</name>
</gene>
<comment type="subcellular location">
    <subcellularLocation>
        <location evidence="1">Golgi apparatus membrane</location>
        <topology evidence="1">Single-pass type II membrane protein</topology>
    </subcellularLocation>
</comment>